<evidence type="ECO:0000259" key="9">
    <source>
        <dbReference type="Pfam" id="PF00345"/>
    </source>
</evidence>
<dbReference type="InterPro" id="IPR001829">
    <property type="entry name" value="Pili_assmbl_chaperone_bac"/>
</dbReference>
<evidence type="ECO:0000256" key="2">
    <source>
        <dbReference type="ARBA" id="ARBA00007399"/>
    </source>
</evidence>
<dbReference type="RefSeq" id="WP_109913236.1">
    <property type="nucleotide sequence ID" value="NZ_ABEXOE020000055.1"/>
</dbReference>
<organism evidence="10 11">
    <name type="scientific">Providencia rettgeri</name>
    <dbReference type="NCBI Taxonomy" id="587"/>
    <lineage>
        <taxon>Bacteria</taxon>
        <taxon>Pseudomonadati</taxon>
        <taxon>Pseudomonadota</taxon>
        <taxon>Gammaproteobacteria</taxon>
        <taxon>Enterobacterales</taxon>
        <taxon>Morganellaceae</taxon>
        <taxon>Providencia</taxon>
    </lineage>
</organism>
<keyword evidence="5" id="KW-0574">Periplasm</keyword>
<comment type="caution">
    <text evidence="10">The sequence shown here is derived from an EMBL/GenBank/DDBJ whole genome shotgun (WGS) entry which is preliminary data.</text>
</comment>
<feature type="domain" description="Pili assembly chaperone N-terminal" evidence="9">
    <location>
        <begin position="26"/>
        <end position="143"/>
    </location>
</feature>
<dbReference type="InterPro" id="IPR016147">
    <property type="entry name" value="Pili_assmbl_chaperone_N"/>
</dbReference>
<dbReference type="InterPro" id="IPR018046">
    <property type="entry name" value="Pili_assmbl_chaperone_CS"/>
</dbReference>
<dbReference type="InterPro" id="IPR050643">
    <property type="entry name" value="Periplasmic_pilus_chap"/>
</dbReference>
<dbReference type="PRINTS" id="PR00969">
    <property type="entry name" value="CHAPERONPILI"/>
</dbReference>
<dbReference type="EMBL" id="JARVQW010000010">
    <property type="protein sequence ID" value="MDH2307108.1"/>
    <property type="molecule type" value="Genomic_DNA"/>
</dbReference>
<keyword evidence="3" id="KW-1029">Fimbrium biogenesis</keyword>
<dbReference type="Gene3D" id="2.60.40.10">
    <property type="entry name" value="Immunoglobulins"/>
    <property type="match status" value="2"/>
</dbReference>
<dbReference type="PROSITE" id="PS00635">
    <property type="entry name" value="PILI_CHAPERONE"/>
    <property type="match status" value="1"/>
</dbReference>
<feature type="chain" id="PRO_5044230587" evidence="8">
    <location>
        <begin position="25"/>
        <end position="249"/>
    </location>
</feature>
<evidence type="ECO:0000256" key="4">
    <source>
        <dbReference type="ARBA" id="ARBA00022729"/>
    </source>
</evidence>
<keyword evidence="4 8" id="KW-0732">Signal</keyword>
<comment type="subcellular location">
    <subcellularLocation>
        <location evidence="1 7">Periplasm</location>
    </subcellularLocation>
</comment>
<name>A0AB35LDJ4_PRORE</name>
<evidence type="ECO:0000256" key="8">
    <source>
        <dbReference type="SAM" id="SignalP"/>
    </source>
</evidence>
<evidence type="ECO:0000256" key="3">
    <source>
        <dbReference type="ARBA" id="ARBA00022558"/>
    </source>
</evidence>
<keyword evidence="6 7" id="KW-0143">Chaperone</keyword>
<dbReference type="GO" id="GO:0071555">
    <property type="term" value="P:cell wall organization"/>
    <property type="evidence" value="ECO:0007669"/>
    <property type="project" value="InterPro"/>
</dbReference>
<gene>
    <name evidence="10" type="ORF">QDQ51_16975</name>
</gene>
<sequence length="249" mass="28223">MKIKLHMIFLLLSLGMSIAFQSNAALSLDRTRLIFNGNEESVEVTVTNNDKKSPYLIHSWVENANGEKINEPLVALPPIQRIEAGNKTLIRLRGLANIQNLPQDRESLFFLNIREIPPKSNNKNALQFALQTRIKIFYRPENIVIRKSTLATPGTQNITISKEKNKFKIFNPTDYNINMVAIKNGNKMLHGFNPAVIPPKDNYELDIPNNIVLQTPVISIVNDYGTSINISFLCKNNECNVEKINHKSN</sequence>
<evidence type="ECO:0000256" key="6">
    <source>
        <dbReference type="ARBA" id="ARBA00023186"/>
    </source>
</evidence>
<protein>
    <submittedName>
        <fullName evidence="10">Fimbria/pilus periplasmic chaperone</fullName>
    </submittedName>
</protein>
<evidence type="ECO:0000313" key="10">
    <source>
        <dbReference type="EMBL" id="MDH2307108.1"/>
    </source>
</evidence>
<dbReference type="InterPro" id="IPR008962">
    <property type="entry name" value="PapD-like_sf"/>
</dbReference>
<dbReference type="SUPFAM" id="SSF49584">
    <property type="entry name" value="Periplasmic chaperone C-domain"/>
    <property type="match status" value="1"/>
</dbReference>
<feature type="signal peptide" evidence="8">
    <location>
        <begin position="1"/>
        <end position="24"/>
    </location>
</feature>
<comment type="similarity">
    <text evidence="2 7">Belongs to the periplasmic pilus chaperone family.</text>
</comment>
<dbReference type="InterPro" id="IPR013783">
    <property type="entry name" value="Ig-like_fold"/>
</dbReference>
<dbReference type="GO" id="GO:0030288">
    <property type="term" value="C:outer membrane-bounded periplasmic space"/>
    <property type="evidence" value="ECO:0007669"/>
    <property type="project" value="InterPro"/>
</dbReference>
<dbReference type="SUPFAM" id="SSF49354">
    <property type="entry name" value="PapD-like"/>
    <property type="match status" value="1"/>
</dbReference>
<proteinExistence type="inferred from homology"/>
<dbReference type="AlphaFoldDB" id="A0AB35LDJ4"/>
<evidence type="ECO:0000313" key="11">
    <source>
        <dbReference type="Proteomes" id="UP001162044"/>
    </source>
</evidence>
<dbReference type="Pfam" id="PF00345">
    <property type="entry name" value="PapD_N"/>
    <property type="match status" value="1"/>
</dbReference>
<evidence type="ECO:0000256" key="5">
    <source>
        <dbReference type="ARBA" id="ARBA00022764"/>
    </source>
</evidence>
<reference evidence="10" key="1">
    <citation type="submission" date="2023-04" db="EMBL/GenBank/DDBJ databases">
        <authorList>
            <person name="Li W."/>
        </authorList>
    </citation>
    <scope>NUCLEOTIDE SEQUENCE</scope>
    <source>
        <strain evidence="10">QITACRE101</strain>
    </source>
</reference>
<dbReference type="InterPro" id="IPR036316">
    <property type="entry name" value="Pili_assmbl_chap_C_dom_sf"/>
</dbReference>
<evidence type="ECO:0000256" key="7">
    <source>
        <dbReference type="RuleBase" id="RU003918"/>
    </source>
</evidence>
<evidence type="ECO:0000256" key="1">
    <source>
        <dbReference type="ARBA" id="ARBA00004418"/>
    </source>
</evidence>
<dbReference type="FunFam" id="2.60.40.10:FF:000458">
    <property type="entry name" value="Molecular chaperone FimC"/>
    <property type="match status" value="1"/>
</dbReference>
<dbReference type="Proteomes" id="UP001162044">
    <property type="component" value="Unassembled WGS sequence"/>
</dbReference>
<reference evidence="10" key="2">
    <citation type="submission" date="2023-10" db="EMBL/GenBank/DDBJ databases">
        <title>Analysis of Resistance Genes of Carbapenem-resistant Providencia rettgeri.</title>
        <authorList>
            <person name="Liu M."/>
        </authorList>
    </citation>
    <scope>NUCLEOTIDE SEQUENCE</scope>
    <source>
        <strain evidence="10">QITACRE101</strain>
    </source>
</reference>
<dbReference type="PANTHER" id="PTHR30251">
    <property type="entry name" value="PILUS ASSEMBLY CHAPERONE"/>
    <property type="match status" value="1"/>
</dbReference>
<dbReference type="PANTHER" id="PTHR30251:SF6">
    <property type="entry name" value="FIMBRIAL CHAPERONE YFCS-RELATED"/>
    <property type="match status" value="1"/>
</dbReference>
<accession>A0AB35LDJ4</accession>